<organism evidence="7">
    <name type="scientific">Lygus hesperus</name>
    <name type="common">Western plant bug</name>
    <dbReference type="NCBI Taxonomy" id="30085"/>
    <lineage>
        <taxon>Eukaryota</taxon>
        <taxon>Metazoa</taxon>
        <taxon>Ecdysozoa</taxon>
        <taxon>Arthropoda</taxon>
        <taxon>Hexapoda</taxon>
        <taxon>Insecta</taxon>
        <taxon>Pterygota</taxon>
        <taxon>Neoptera</taxon>
        <taxon>Paraneoptera</taxon>
        <taxon>Hemiptera</taxon>
        <taxon>Heteroptera</taxon>
        <taxon>Panheteroptera</taxon>
        <taxon>Cimicomorpha</taxon>
        <taxon>Miridae</taxon>
        <taxon>Mirini</taxon>
        <taxon>Lygus</taxon>
    </lineage>
</organism>
<protein>
    <submittedName>
        <fullName evidence="7">Putative transporter MCH1</fullName>
    </submittedName>
</protein>
<name>A0A0A9WQF6_LYGHE</name>
<dbReference type="PANTHER" id="PTHR21576">
    <property type="entry name" value="UNCHARACTERIZED NODULIN-LIKE PROTEIN"/>
    <property type="match status" value="1"/>
</dbReference>
<dbReference type="SUPFAM" id="SSF103473">
    <property type="entry name" value="MFS general substrate transporter"/>
    <property type="match status" value="1"/>
</dbReference>
<feature type="transmembrane region" description="Helical" evidence="5">
    <location>
        <begin position="205"/>
        <end position="224"/>
    </location>
</feature>
<evidence type="ECO:0000256" key="5">
    <source>
        <dbReference type="SAM" id="Phobius"/>
    </source>
</evidence>
<dbReference type="AlphaFoldDB" id="A0A0A9WQF6"/>
<reference evidence="7" key="2">
    <citation type="submission" date="2014-07" db="EMBL/GenBank/DDBJ databases">
        <authorList>
            <person name="Hull J."/>
        </authorList>
    </citation>
    <scope>NUCLEOTIDE SEQUENCE</scope>
</reference>
<feature type="transmembrane region" description="Helical" evidence="5">
    <location>
        <begin position="46"/>
        <end position="65"/>
    </location>
</feature>
<proteinExistence type="predicted"/>
<feature type="transmembrane region" description="Helical" evidence="5">
    <location>
        <begin position="110"/>
        <end position="131"/>
    </location>
</feature>
<evidence type="ECO:0000256" key="2">
    <source>
        <dbReference type="ARBA" id="ARBA00022692"/>
    </source>
</evidence>
<reference evidence="8" key="3">
    <citation type="journal article" date="2016" name="Gigascience">
        <title>De novo construction of an expanded transcriptome assembly for the western tarnished plant bug, Lygus hesperus.</title>
        <authorList>
            <person name="Tassone E.E."/>
            <person name="Geib S.M."/>
            <person name="Hall B."/>
            <person name="Fabrick J.A."/>
            <person name="Brent C.S."/>
            <person name="Hull J.J."/>
        </authorList>
    </citation>
    <scope>NUCLEOTIDE SEQUENCE</scope>
</reference>
<comment type="subcellular location">
    <subcellularLocation>
        <location evidence="1">Membrane</location>
        <topology evidence="1">Multi-pass membrane protein</topology>
    </subcellularLocation>
</comment>
<keyword evidence="4 5" id="KW-0472">Membrane</keyword>
<feature type="domain" description="Nodulin-like" evidence="6">
    <location>
        <begin position="48"/>
        <end position="228"/>
    </location>
</feature>
<feature type="transmembrane region" description="Helical" evidence="5">
    <location>
        <begin position="86"/>
        <end position="104"/>
    </location>
</feature>
<dbReference type="GO" id="GO:0016020">
    <property type="term" value="C:membrane"/>
    <property type="evidence" value="ECO:0007669"/>
    <property type="project" value="UniProtKB-SubCell"/>
</dbReference>
<evidence type="ECO:0000256" key="4">
    <source>
        <dbReference type="ARBA" id="ARBA00023136"/>
    </source>
</evidence>
<dbReference type="Gene3D" id="1.20.1250.20">
    <property type="entry name" value="MFS general substrate transporter like domains"/>
    <property type="match status" value="1"/>
</dbReference>
<sequence>MRKTQRHTLTSNDTHDEHQAVGDEVHRAVHTLETENLQPINEFHRSAVLTAAAFGMICASTSYAFNIYSGSLQKKYGYDSRAMSTINSVSMVFTYFLIPYAYVYDYFGPLPIFIIAATFFSMGALLMGLTFQGIVAGSVVRFTVFNSLLSCGSQLFDLACIVTCMNIFPTRRGWVIAILKTMMGLGSAIIGSIQIGFFQNAPSNYFYFLIALVVVVAICVMPIIKNPSHELSGHEQSCLGT</sequence>
<keyword evidence="3 5" id="KW-1133">Transmembrane helix</keyword>
<keyword evidence="2 5" id="KW-0812">Transmembrane</keyword>
<evidence type="ECO:0000256" key="3">
    <source>
        <dbReference type="ARBA" id="ARBA00022989"/>
    </source>
</evidence>
<dbReference type="InterPro" id="IPR036259">
    <property type="entry name" value="MFS_trans_sf"/>
</dbReference>
<dbReference type="InterPro" id="IPR010658">
    <property type="entry name" value="Nodulin-like"/>
</dbReference>
<evidence type="ECO:0000313" key="8">
    <source>
        <dbReference type="EMBL" id="JAQ15308.1"/>
    </source>
</evidence>
<dbReference type="PANTHER" id="PTHR21576:SF157">
    <property type="entry name" value="NODULIN-LIKE DOMAIN-CONTAINING PROTEIN"/>
    <property type="match status" value="1"/>
</dbReference>
<feature type="transmembrane region" description="Helical" evidence="5">
    <location>
        <begin position="174"/>
        <end position="198"/>
    </location>
</feature>
<accession>A0A0A9WQF6</accession>
<gene>
    <name evidence="7" type="primary">MCH1</name>
    <name evidence="7" type="ORF">CM83_32947</name>
    <name evidence="8" type="ORF">g.10060</name>
</gene>
<reference evidence="7" key="1">
    <citation type="journal article" date="2014" name="PLoS ONE">
        <title>Transcriptome-Based Identification of ABC Transporters in the Western Tarnished Plant Bug Lygus hesperus.</title>
        <authorList>
            <person name="Hull J.J."/>
            <person name="Chaney K."/>
            <person name="Geib S.M."/>
            <person name="Fabrick J.A."/>
            <person name="Brent C.S."/>
            <person name="Walsh D."/>
            <person name="Lavine L.C."/>
        </authorList>
    </citation>
    <scope>NUCLEOTIDE SEQUENCE</scope>
</reference>
<dbReference type="Pfam" id="PF06813">
    <property type="entry name" value="Nodulin-like"/>
    <property type="match status" value="1"/>
</dbReference>
<evidence type="ECO:0000313" key="7">
    <source>
        <dbReference type="EMBL" id="JAG10682.1"/>
    </source>
</evidence>
<dbReference type="EMBL" id="GBHO01032922">
    <property type="protein sequence ID" value="JAG10682.1"/>
    <property type="molecule type" value="Transcribed_RNA"/>
</dbReference>
<dbReference type="EMBL" id="GDHC01003321">
    <property type="protein sequence ID" value="JAQ15308.1"/>
    <property type="molecule type" value="Transcribed_RNA"/>
</dbReference>
<evidence type="ECO:0000259" key="6">
    <source>
        <dbReference type="Pfam" id="PF06813"/>
    </source>
</evidence>
<evidence type="ECO:0000256" key="1">
    <source>
        <dbReference type="ARBA" id="ARBA00004141"/>
    </source>
</evidence>